<keyword evidence="2" id="KW-1185">Reference proteome</keyword>
<name>A0A834MNF5_RHYFE</name>
<evidence type="ECO:0000313" key="2">
    <source>
        <dbReference type="Proteomes" id="UP000625711"/>
    </source>
</evidence>
<organism evidence="1 2">
    <name type="scientific">Rhynchophorus ferrugineus</name>
    <name type="common">Red palm weevil</name>
    <name type="synonym">Curculio ferrugineus</name>
    <dbReference type="NCBI Taxonomy" id="354439"/>
    <lineage>
        <taxon>Eukaryota</taxon>
        <taxon>Metazoa</taxon>
        <taxon>Ecdysozoa</taxon>
        <taxon>Arthropoda</taxon>
        <taxon>Hexapoda</taxon>
        <taxon>Insecta</taxon>
        <taxon>Pterygota</taxon>
        <taxon>Neoptera</taxon>
        <taxon>Endopterygota</taxon>
        <taxon>Coleoptera</taxon>
        <taxon>Polyphaga</taxon>
        <taxon>Cucujiformia</taxon>
        <taxon>Curculionidae</taxon>
        <taxon>Dryophthorinae</taxon>
        <taxon>Rhynchophorus</taxon>
    </lineage>
</organism>
<dbReference type="AlphaFoldDB" id="A0A834MNF5"/>
<proteinExistence type="predicted"/>
<sequence>MRAIFSRPISVGISENIRARRSSLAWTYKKNIPKRTINRDPTPTIRMESTWTHSVSVTREEKFQKYRPDGSGVGEPFGAIDFRRYGRLDLVSVEHLTRLSFLRLRVFFSLNKGVDSFGPCSIDAEKNDWKYIGNIQGAYSQNEINLKSIKASRYQSQS</sequence>
<evidence type="ECO:0000313" key="1">
    <source>
        <dbReference type="EMBL" id="KAF7285599.1"/>
    </source>
</evidence>
<gene>
    <name evidence="1" type="ORF">GWI33_010391</name>
</gene>
<comment type="caution">
    <text evidence="1">The sequence shown here is derived from an EMBL/GenBank/DDBJ whole genome shotgun (WGS) entry which is preliminary data.</text>
</comment>
<dbReference type="Proteomes" id="UP000625711">
    <property type="component" value="Unassembled WGS sequence"/>
</dbReference>
<accession>A0A834MNF5</accession>
<dbReference type="EMBL" id="JAACXV010000050">
    <property type="protein sequence ID" value="KAF7285599.1"/>
    <property type="molecule type" value="Genomic_DNA"/>
</dbReference>
<reference evidence="1" key="1">
    <citation type="submission" date="2020-08" db="EMBL/GenBank/DDBJ databases">
        <title>Genome sequencing and assembly of the red palm weevil Rhynchophorus ferrugineus.</title>
        <authorList>
            <person name="Dias G.B."/>
            <person name="Bergman C.M."/>
            <person name="Manee M."/>
        </authorList>
    </citation>
    <scope>NUCLEOTIDE SEQUENCE</scope>
    <source>
        <strain evidence="1">AA-2017</strain>
        <tissue evidence="1">Whole larva</tissue>
    </source>
</reference>
<protein>
    <submittedName>
        <fullName evidence="1">Uncharacterized protein</fullName>
    </submittedName>
</protein>